<dbReference type="GO" id="GO:0046797">
    <property type="term" value="P:viral procapsid maturation"/>
    <property type="evidence" value="ECO:0007669"/>
    <property type="project" value="UniProtKB-KW"/>
</dbReference>
<feature type="region of interest" description="Disordered" evidence="6">
    <location>
        <begin position="20"/>
        <end position="41"/>
    </location>
</feature>
<keyword evidence="1" id="KW-1188">Viral release from host cell</keyword>
<dbReference type="GO" id="GO:0008233">
    <property type="term" value="F:peptidase activity"/>
    <property type="evidence" value="ECO:0007669"/>
    <property type="project" value="UniProtKB-KW"/>
</dbReference>
<accession>A0A8S5U8J3</accession>
<evidence type="ECO:0000256" key="6">
    <source>
        <dbReference type="SAM" id="MobiDB-lite"/>
    </source>
</evidence>
<keyword evidence="3" id="KW-0378">Hydrolase</keyword>
<evidence type="ECO:0000313" key="8">
    <source>
        <dbReference type="EMBL" id="DAF90776.1"/>
    </source>
</evidence>
<evidence type="ECO:0000256" key="3">
    <source>
        <dbReference type="ARBA" id="ARBA00022801"/>
    </source>
</evidence>
<reference evidence="8" key="1">
    <citation type="journal article" date="2021" name="Proc. Natl. Acad. Sci. U.S.A.">
        <title>A Catalog of Tens of Thousands of Viruses from Human Metagenomes Reveals Hidden Associations with Chronic Diseases.</title>
        <authorList>
            <person name="Tisza M.J."/>
            <person name="Buck C.B."/>
        </authorList>
    </citation>
    <scope>NUCLEOTIDE SEQUENCE</scope>
    <source>
        <strain evidence="8">Ctp7F23</strain>
    </source>
</reference>
<organism evidence="8">
    <name type="scientific">Myoviridae sp. ctp7F23</name>
    <dbReference type="NCBI Taxonomy" id="2825174"/>
    <lineage>
        <taxon>Viruses</taxon>
        <taxon>Duplodnaviria</taxon>
        <taxon>Heunggongvirae</taxon>
        <taxon>Uroviricota</taxon>
        <taxon>Caudoviricetes</taxon>
    </lineage>
</organism>
<evidence type="ECO:0000256" key="5">
    <source>
        <dbReference type="ARBA" id="ARBA00023045"/>
    </source>
</evidence>
<proteinExistence type="predicted"/>
<dbReference type="GO" id="GO:0006508">
    <property type="term" value="P:proteolysis"/>
    <property type="evidence" value="ECO:0007669"/>
    <property type="project" value="UniProtKB-KW"/>
</dbReference>
<dbReference type="InterPro" id="IPR054613">
    <property type="entry name" value="Peptidase_S78_dom"/>
</dbReference>
<keyword evidence="4" id="KW-0118">Viral capsid assembly</keyword>
<evidence type="ECO:0000256" key="1">
    <source>
        <dbReference type="ARBA" id="ARBA00022612"/>
    </source>
</evidence>
<evidence type="ECO:0000256" key="4">
    <source>
        <dbReference type="ARBA" id="ARBA00022950"/>
    </source>
</evidence>
<name>A0A8S5U8J3_9CAUD</name>
<evidence type="ECO:0000256" key="2">
    <source>
        <dbReference type="ARBA" id="ARBA00022670"/>
    </source>
</evidence>
<evidence type="ECO:0000259" key="7">
    <source>
        <dbReference type="Pfam" id="PF04586"/>
    </source>
</evidence>
<dbReference type="Pfam" id="PF04586">
    <property type="entry name" value="Peptidase_S78"/>
    <property type="match status" value="1"/>
</dbReference>
<feature type="domain" description="Prohead serine protease" evidence="7">
    <location>
        <begin position="98"/>
        <end position="197"/>
    </location>
</feature>
<dbReference type="EMBL" id="BK016037">
    <property type="protein sequence ID" value="DAF90776.1"/>
    <property type="molecule type" value="Genomic_DNA"/>
</dbReference>
<sequence length="237" mass="26590">MPRAKKRIRKKKMQQARNLLLQREAAGTPPQADPKQQKNKGVREIGGSIRAMDGDGNERRFVLSFSSEEPYDRWFGPEILDHSDGCVDLDRLNSIGCLLFNHKRDSVVGKITRAWLENGRGQAEVEFDDDAASEVIYQKVKSGTLKGVSVGYMVDSWEEVMPGKQSSDGRFTGPCSIARKWAPYEISIVSVPADPTVGVGRSEGEDNSRTSLELCERQLQINKNLMEEETDDNQRND</sequence>
<protein>
    <submittedName>
        <fullName evidence="8">Major capsid protein</fullName>
    </submittedName>
</protein>
<keyword evidence="5" id="KW-1273">Viral capsid maturation</keyword>
<keyword evidence="2" id="KW-0645">Protease</keyword>